<dbReference type="InParanoid" id="A0A5J5ETI0"/>
<keyword evidence="1" id="KW-0677">Repeat</keyword>
<dbReference type="Gene3D" id="3.40.50.300">
    <property type="entry name" value="P-loop containing nucleotide triphosphate hydrolases"/>
    <property type="match status" value="1"/>
</dbReference>
<feature type="domain" description="Nephrocystin 3-like N-terminal" evidence="7">
    <location>
        <begin position="314"/>
        <end position="498"/>
    </location>
</feature>
<feature type="repeat" description="ANK" evidence="3">
    <location>
        <begin position="1072"/>
        <end position="1104"/>
    </location>
</feature>
<feature type="repeat" description="ANK" evidence="3">
    <location>
        <begin position="907"/>
        <end position="939"/>
    </location>
</feature>
<feature type="region of interest" description="Disordered" evidence="4">
    <location>
        <begin position="1"/>
        <end position="51"/>
    </location>
</feature>
<feature type="repeat" description="ANK" evidence="3">
    <location>
        <begin position="874"/>
        <end position="906"/>
    </location>
</feature>
<feature type="repeat" description="ANK" evidence="3">
    <location>
        <begin position="809"/>
        <end position="841"/>
    </location>
</feature>
<feature type="domain" description="DUF7708" evidence="6">
    <location>
        <begin position="121"/>
        <end position="266"/>
    </location>
</feature>
<dbReference type="Proteomes" id="UP000326924">
    <property type="component" value="Unassembled WGS sequence"/>
</dbReference>
<feature type="repeat" description="ANK" evidence="3">
    <location>
        <begin position="1238"/>
        <end position="1270"/>
    </location>
</feature>
<dbReference type="InterPro" id="IPR056125">
    <property type="entry name" value="DUF7708"/>
</dbReference>
<evidence type="ECO:0000313" key="9">
    <source>
        <dbReference type="Proteomes" id="UP000326924"/>
    </source>
</evidence>
<dbReference type="Pfam" id="PF24809">
    <property type="entry name" value="DUF7708"/>
    <property type="match status" value="1"/>
</dbReference>
<feature type="repeat" description="ANK" evidence="3">
    <location>
        <begin position="1205"/>
        <end position="1237"/>
    </location>
</feature>
<evidence type="ECO:0000256" key="4">
    <source>
        <dbReference type="SAM" id="MobiDB-lite"/>
    </source>
</evidence>
<accession>A0A5J5ETI0</accession>
<feature type="repeat" description="ANK" evidence="3">
    <location>
        <begin position="1105"/>
        <end position="1137"/>
    </location>
</feature>
<evidence type="ECO:0000259" key="5">
    <source>
        <dbReference type="Pfam" id="PF22939"/>
    </source>
</evidence>
<dbReference type="SUPFAM" id="SSF48403">
    <property type="entry name" value="Ankyrin repeat"/>
    <property type="match status" value="2"/>
</dbReference>
<feature type="repeat" description="ANK" evidence="3">
    <location>
        <begin position="1403"/>
        <end position="1435"/>
    </location>
</feature>
<dbReference type="PROSITE" id="PS50297">
    <property type="entry name" value="ANK_REP_REGION"/>
    <property type="match status" value="12"/>
</dbReference>
<name>A0A5J5ETI0_9PEZI</name>
<dbReference type="PRINTS" id="PR01415">
    <property type="entry name" value="ANKYRIN"/>
</dbReference>
<evidence type="ECO:0000256" key="1">
    <source>
        <dbReference type="ARBA" id="ARBA00022737"/>
    </source>
</evidence>
<keyword evidence="2 3" id="KW-0040">ANK repeat</keyword>
<sequence length="1449" mass="157670">MPSPLNFRKRLGIGSAPRDPRNPQSQSGDISRATSPIPPPATGAPNTNRASPAVHALPATTANPAFAEALNEHIKILSPVEKKAFNDGSGISLEELMASLKAYDDRHQRSSYSRGCASRVQGFLTAVDEYLKPIAIMVGHSPSISSLVVGGVKVIVQLGLNFAAFFEKLTDMMDNLSRHLGYLSKYAESFRASAEVQTALSAAYRDLLEFFSGARKVFVDKDGKPSRWVSFRVFLRITWEPFEANFNSLDARFRESVQIVMRMADIVEIQRQYTREAMEATEKEDEERRKLLQWLSEFNFDIEHDTVFAKRHLDTGNWLIESPMFEDWQTPSGSSILWCYGTPGVGKSVLALVPNRQELVNIRTKLKSNSSLVLETLSAKHALDSRIGLAFVYLDYKTKNIQNPTKILSTILKQLARQKEVLPEQLRHFFRKYYRDAEFPCVEKIEEQLSTLAATFDRVFLVIDALDELERNERKIFLPIVTRLAQSSPLFKIFVTSRREADISKHFGLSKIPTIEIEARKVNTDIQAFVRHQVAHWDAGFPLDQGLRDEVIQALTSNSEGMFLWVKYQLDYIYEQPSARDVRAALCTLPADMNKTYTRILEKIESQVSSIKTIAVRALMWVVGAARPLSTKELAWAVSYQPECQTLDKKDIYPIQTVLDSCYNLLTADNDIIRPVHYSVQEFLTATTASHASAVVRTYLDAINHKHAELAQSCLQVLLVDQMYSQLSMYATCHFDHHLRQLTTVPERRLTELFDRFLHDEKLLGKTFNYRPESSLIYHNELQPFYFCLAIGMHDWYEKYHNRDPEMTQHSEALHFAVRGGSVATVQRLLEMGYAVNAQYNGSSPLVYASQAGRVEIVRFLLANGAHVNAQGGEYGNALQAATSRGNEAVVQLLLEKGADVNTQGGHYGNALQAATSRGNEAVVQLLLEKGADVNTQGGYYGNALQAAAFNGGKAVVQLLLEKGADVNAQGGEYGNALQAAAVYCNKAVVQLLLEKGADANAQGGEYGNALQAAAFNGGEAMVRLLLEKGAGVNAQGGEYGNALQAAAFNGGEAVVRLLLEKGADVNTQGGYYGNALQAAAFNGGEAMVRLLLEKGADVNAQGGEYGNALQAAAFNGGEAMVRLLLEKGADVNAQGGEYGNALQAAAVYCNKAVVQLLFEKGAHVNTQGGEYDNELQAAATSRGNEAVVQLLLEEGADVNAQGGKYGNALQAAAYRGNEAVVQLLLEKGADVNTQGGHYGNALQAAAYRGNEAVVQLLLEKGADDNTQGGYYGNALQAAAYRGNEAVVQLLLEKGVDVNTQGGHYGNALQAAAFKSGEAMVRLLLEKGADVNAQGGCFGNARQAAAFSVDEAVVQLLLEKGADVNAQDGGCGNALQTAAYYGNKVVVPLLLEKGADVNAQGGKYGNALQAAALEGNKAVVQLLLEKGADVNAQGGEHGDALRAAKYSSS</sequence>
<evidence type="ECO:0000259" key="7">
    <source>
        <dbReference type="Pfam" id="PF24883"/>
    </source>
</evidence>
<protein>
    <submittedName>
        <fullName evidence="8">Ankyrin repeat-containing domain protein</fullName>
    </submittedName>
</protein>
<dbReference type="SMART" id="SM00248">
    <property type="entry name" value="ANK"/>
    <property type="match status" value="19"/>
</dbReference>
<dbReference type="Pfam" id="PF22939">
    <property type="entry name" value="WHD_GPIID"/>
    <property type="match status" value="1"/>
</dbReference>
<dbReference type="PROSITE" id="PS50088">
    <property type="entry name" value="ANK_REPEAT"/>
    <property type="match status" value="18"/>
</dbReference>
<dbReference type="SUPFAM" id="SSF52540">
    <property type="entry name" value="P-loop containing nucleoside triphosphate hydrolases"/>
    <property type="match status" value="1"/>
</dbReference>
<dbReference type="Pfam" id="PF24883">
    <property type="entry name" value="NPHP3_N"/>
    <property type="match status" value="1"/>
</dbReference>
<feature type="repeat" description="ANK" evidence="3">
    <location>
        <begin position="1171"/>
        <end position="1204"/>
    </location>
</feature>
<feature type="domain" description="GPI inositol-deacylase winged helix" evidence="5">
    <location>
        <begin position="607"/>
        <end position="687"/>
    </location>
</feature>
<evidence type="ECO:0000256" key="2">
    <source>
        <dbReference type="ARBA" id="ARBA00023043"/>
    </source>
</evidence>
<feature type="repeat" description="ANK" evidence="3">
    <location>
        <begin position="1345"/>
        <end position="1369"/>
    </location>
</feature>
<evidence type="ECO:0000256" key="3">
    <source>
        <dbReference type="PROSITE-ProRule" id="PRU00023"/>
    </source>
</evidence>
<feature type="repeat" description="ANK" evidence="3">
    <location>
        <begin position="1373"/>
        <end position="1402"/>
    </location>
</feature>
<dbReference type="Gene3D" id="1.25.40.20">
    <property type="entry name" value="Ankyrin repeat-containing domain"/>
    <property type="match status" value="4"/>
</dbReference>
<dbReference type="InterPro" id="IPR036770">
    <property type="entry name" value="Ankyrin_rpt-contain_sf"/>
</dbReference>
<feature type="repeat" description="ANK" evidence="3">
    <location>
        <begin position="1271"/>
        <end position="1303"/>
    </location>
</feature>
<feature type="repeat" description="ANK" evidence="3">
    <location>
        <begin position="973"/>
        <end position="1005"/>
    </location>
</feature>
<dbReference type="InterPro" id="IPR054471">
    <property type="entry name" value="GPIID_WHD"/>
</dbReference>
<dbReference type="InterPro" id="IPR027417">
    <property type="entry name" value="P-loop_NTPase"/>
</dbReference>
<reference evidence="8 9" key="1">
    <citation type="submission" date="2019-09" db="EMBL/GenBank/DDBJ databases">
        <title>Draft genome of the ectomycorrhizal ascomycete Sphaerosporella brunnea.</title>
        <authorList>
            <consortium name="DOE Joint Genome Institute"/>
            <person name="Benucci G.M."/>
            <person name="Marozzi G."/>
            <person name="Antonielli L."/>
            <person name="Sanchez S."/>
            <person name="Marco P."/>
            <person name="Wang X."/>
            <person name="Falini L.B."/>
            <person name="Barry K."/>
            <person name="Haridas S."/>
            <person name="Lipzen A."/>
            <person name="Labutti K."/>
            <person name="Grigoriev I.V."/>
            <person name="Murat C."/>
            <person name="Martin F."/>
            <person name="Albertini E."/>
            <person name="Donnini D."/>
            <person name="Bonito G."/>
        </authorList>
    </citation>
    <scope>NUCLEOTIDE SEQUENCE [LARGE SCALE GENOMIC DNA]</scope>
    <source>
        <strain evidence="8 9">Sb_GMNB300</strain>
    </source>
</reference>
<feature type="repeat" description="ANK" evidence="3">
    <location>
        <begin position="1039"/>
        <end position="1071"/>
    </location>
</feature>
<dbReference type="EMBL" id="VXIS01000128">
    <property type="protein sequence ID" value="KAA8902670.1"/>
    <property type="molecule type" value="Genomic_DNA"/>
</dbReference>
<comment type="caution">
    <text evidence="8">The sequence shown here is derived from an EMBL/GenBank/DDBJ whole genome shotgun (WGS) entry which is preliminary data.</text>
</comment>
<feature type="repeat" description="ANK" evidence="3">
    <location>
        <begin position="1006"/>
        <end position="1038"/>
    </location>
</feature>
<dbReference type="InterPro" id="IPR056884">
    <property type="entry name" value="NPHP3-like_N"/>
</dbReference>
<dbReference type="Pfam" id="PF12796">
    <property type="entry name" value="Ank_2"/>
    <property type="match status" value="7"/>
</dbReference>
<feature type="repeat" description="ANK" evidence="3">
    <location>
        <begin position="1304"/>
        <end position="1336"/>
    </location>
</feature>
<dbReference type="Pfam" id="PF00023">
    <property type="entry name" value="Ank"/>
    <property type="match status" value="1"/>
</dbReference>
<feature type="compositionally biased region" description="Polar residues" evidence="4">
    <location>
        <begin position="22"/>
        <end position="34"/>
    </location>
</feature>
<gene>
    <name evidence="8" type="ORF">FN846DRAFT_920152</name>
</gene>
<feature type="repeat" description="ANK" evidence="3">
    <location>
        <begin position="940"/>
        <end position="972"/>
    </location>
</feature>
<dbReference type="InterPro" id="IPR002110">
    <property type="entry name" value="Ankyrin_rpt"/>
</dbReference>
<feature type="repeat" description="ANK" evidence="3">
    <location>
        <begin position="841"/>
        <end position="873"/>
    </location>
</feature>
<proteinExistence type="predicted"/>
<keyword evidence="9" id="KW-1185">Reference proteome</keyword>
<evidence type="ECO:0000313" key="8">
    <source>
        <dbReference type="EMBL" id="KAA8902670.1"/>
    </source>
</evidence>
<dbReference type="PANTHER" id="PTHR24198:SF165">
    <property type="entry name" value="ANKYRIN REPEAT-CONTAINING PROTEIN-RELATED"/>
    <property type="match status" value="1"/>
</dbReference>
<evidence type="ECO:0000259" key="6">
    <source>
        <dbReference type="Pfam" id="PF24809"/>
    </source>
</evidence>
<dbReference type="OrthoDB" id="1577640at2759"/>
<organism evidence="8 9">
    <name type="scientific">Sphaerosporella brunnea</name>
    <dbReference type="NCBI Taxonomy" id="1250544"/>
    <lineage>
        <taxon>Eukaryota</taxon>
        <taxon>Fungi</taxon>
        <taxon>Dikarya</taxon>
        <taxon>Ascomycota</taxon>
        <taxon>Pezizomycotina</taxon>
        <taxon>Pezizomycetes</taxon>
        <taxon>Pezizales</taxon>
        <taxon>Pyronemataceae</taxon>
        <taxon>Sphaerosporella</taxon>
    </lineage>
</organism>
<dbReference type="PANTHER" id="PTHR24198">
    <property type="entry name" value="ANKYRIN REPEAT AND PROTEIN KINASE DOMAIN-CONTAINING PROTEIN"/>
    <property type="match status" value="1"/>
</dbReference>